<gene>
    <name evidence="6" type="primary">mtlD</name>
    <name evidence="9" type="ORF">D9V76_02940</name>
</gene>
<evidence type="ECO:0000256" key="5">
    <source>
        <dbReference type="ARBA" id="ARBA00023027"/>
    </source>
</evidence>
<feature type="domain" description="Mannitol dehydrogenase N-terminal" evidence="7">
    <location>
        <begin position="1"/>
        <end position="198"/>
    </location>
</feature>
<dbReference type="InterPro" id="IPR000669">
    <property type="entry name" value="Mannitol_DH"/>
</dbReference>
<dbReference type="GO" id="GO:0005829">
    <property type="term" value="C:cytosol"/>
    <property type="evidence" value="ECO:0007669"/>
    <property type="project" value="TreeGrafter"/>
</dbReference>
<keyword evidence="4 6" id="KW-0560">Oxidoreductase</keyword>
<dbReference type="InterPro" id="IPR023028">
    <property type="entry name" value="Mannitol_1_phos_5_DH"/>
</dbReference>
<sequence length="388" mass="44327">MQALHFGAGNIGRGFIARALSKSGFNLIFSDVNQNVINSINNHKKYKIKLVGDGVEKIIDINNISAINFYDPNILNIIANIDLITTAVGVNALHKIASILIKGIILRINSKCNKPLNIIACENKIKATSFLKEIIFNKIPIKYYDYFNEYIGFVDCSIDTIIPTFSFSKEENHLFLIAENFKEWIVDINQFKGTIPKIVDMTLSDNLISFIDRKILTLNTGHAIAAYLGLMKSYKTISEAISNSNVERIVKNAMYESGLVLIKRYNFNKKDHLSYIDKILMRFKNPFLLDKLERIARNPLQKLSKNERLIRPFLGAIKYQLPYSNLVQGIVAALHYRNINDLESIKLSSFIKEYGLEKTLVKVCNLDIKRKEISIIISEYYSIIKNFL</sequence>
<evidence type="ECO:0000256" key="3">
    <source>
        <dbReference type="ARBA" id="ARBA00016219"/>
    </source>
</evidence>
<evidence type="ECO:0000313" key="10">
    <source>
        <dbReference type="Proteomes" id="UP000298688"/>
    </source>
</evidence>
<name>A0A4D6YHU4_BUCRP</name>
<dbReference type="Proteomes" id="UP000298688">
    <property type="component" value="Chromosome"/>
</dbReference>
<evidence type="ECO:0000256" key="4">
    <source>
        <dbReference type="ARBA" id="ARBA00023002"/>
    </source>
</evidence>
<evidence type="ECO:0000256" key="2">
    <source>
        <dbReference type="ARBA" id="ARBA00012939"/>
    </source>
</evidence>
<dbReference type="GO" id="GO:0008926">
    <property type="term" value="F:mannitol-1-phosphate 5-dehydrogenase activity"/>
    <property type="evidence" value="ECO:0007669"/>
    <property type="project" value="UniProtKB-UniRule"/>
</dbReference>
<dbReference type="PANTHER" id="PTHR30524:SF0">
    <property type="entry name" value="ALTRONATE OXIDOREDUCTASE-RELATED"/>
    <property type="match status" value="1"/>
</dbReference>
<dbReference type="NCBIfam" id="NF002650">
    <property type="entry name" value="PRK02318.2-2"/>
    <property type="match status" value="1"/>
</dbReference>
<dbReference type="OrthoDB" id="271711at2"/>
<evidence type="ECO:0000259" key="7">
    <source>
        <dbReference type="Pfam" id="PF01232"/>
    </source>
</evidence>
<evidence type="ECO:0000259" key="8">
    <source>
        <dbReference type="Pfam" id="PF08125"/>
    </source>
</evidence>
<reference evidence="9 10" key="2">
    <citation type="submission" date="2019-05" db="EMBL/GenBank/DDBJ databases">
        <title>Genome evolution of the obligate endosymbiont Buchnera aphidicola.</title>
        <authorList>
            <person name="Moran N.A."/>
        </authorList>
    </citation>
    <scope>NUCLEOTIDE SEQUENCE [LARGE SCALE GENOMIC DNA]</scope>
    <source>
        <strain evidence="9 10">Rpa</strain>
    </source>
</reference>
<dbReference type="Gene3D" id="3.40.50.720">
    <property type="entry name" value="NAD(P)-binding Rossmann-like Domain"/>
    <property type="match status" value="1"/>
</dbReference>
<evidence type="ECO:0000313" key="9">
    <source>
        <dbReference type="EMBL" id="QCI25188.1"/>
    </source>
</evidence>
<protein>
    <recommendedName>
        <fullName evidence="3 6">Mannitol-1-phosphate 5-dehydrogenase</fullName>
        <ecNumber evidence="2 6">1.1.1.17</ecNumber>
    </recommendedName>
</protein>
<dbReference type="HAMAP" id="MF_00196">
    <property type="entry name" value="Mannitol_dehydrog"/>
    <property type="match status" value="1"/>
</dbReference>
<dbReference type="RefSeq" id="WP_158337641.1">
    <property type="nucleotide sequence ID" value="NZ_CP034858.1"/>
</dbReference>
<dbReference type="EMBL" id="CP034858">
    <property type="protein sequence ID" value="QCI25188.1"/>
    <property type="molecule type" value="Genomic_DNA"/>
</dbReference>
<feature type="domain" description="Mannitol dehydrogenase C-terminal" evidence="8">
    <location>
        <begin position="207"/>
        <end position="346"/>
    </location>
</feature>
<comment type="catalytic activity">
    <reaction evidence="6">
        <text>D-mannitol 1-phosphate + NAD(+) = beta-D-fructose 6-phosphate + NADH + H(+)</text>
        <dbReference type="Rhea" id="RHEA:19661"/>
        <dbReference type="ChEBI" id="CHEBI:15378"/>
        <dbReference type="ChEBI" id="CHEBI:57540"/>
        <dbReference type="ChEBI" id="CHEBI:57634"/>
        <dbReference type="ChEBI" id="CHEBI:57945"/>
        <dbReference type="ChEBI" id="CHEBI:61381"/>
        <dbReference type="EC" id="1.1.1.17"/>
    </reaction>
</comment>
<dbReference type="Pfam" id="PF08125">
    <property type="entry name" value="Mannitol_dh_C"/>
    <property type="match status" value="1"/>
</dbReference>
<evidence type="ECO:0000256" key="1">
    <source>
        <dbReference type="ARBA" id="ARBA00006541"/>
    </source>
</evidence>
<comment type="similarity">
    <text evidence="1 6">Belongs to the mannitol dehydrogenase family.</text>
</comment>
<dbReference type="NCBIfam" id="NF002646">
    <property type="entry name" value="PRK02318.1-2"/>
    <property type="match status" value="1"/>
</dbReference>
<dbReference type="PANTHER" id="PTHR30524">
    <property type="entry name" value="MANNITOL-1-PHOSPHATE 5-DEHYDROGENASE"/>
    <property type="match status" value="1"/>
</dbReference>
<dbReference type="PRINTS" id="PR00084">
    <property type="entry name" value="MTLDHDRGNASE"/>
</dbReference>
<dbReference type="InterPro" id="IPR008927">
    <property type="entry name" value="6-PGluconate_DH-like_C_sf"/>
</dbReference>
<evidence type="ECO:0000256" key="6">
    <source>
        <dbReference type="HAMAP-Rule" id="MF_00196"/>
    </source>
</evidence>
<dbReference type="SUPFAM" id="SSF48179">
    <property type="entry name" value="6-phosphogluconate dehydrogenase C-terminal domain-like"/>
    <property type="match status" value="1"/>
</dbReference>
<dbReference type="AlphaFoldDB" id="A0A4D6YHU4"/>
<dbReference type="GO" id="GO:0019592">
    <property type="term" value="P:mannitol catabolic process"/>
    <property type="evidence" value="ECO:0007669"/>
    <property type="project" value="TreeGrafter"/>
</dbReference>
<dbReference type="Pfam" id="PF01232">
    <property type="entry name" value="Mannitol_dh"/>
    <property type="match status" value="1"/>
</dbReference>
<dbReference type="EC" id="1.1.1.17" evidence="2 6"/>
<organism evidence="9 10">
    <name type="scientific">Buchnera aphidicola subsp. Rhopalosiphum padi</name>
    <dbReference type="NCBI Taxonomy" id="98793"/>
    <lineage>
        <taxon>Bacteria</taxon>
        <taxon>Pseudomonadati</taxon>
        <taxon>Pseudomonadota</taxon>
        <taxon>Gammaproteobacteria</taxon>
        <taxon>Enterobacterales</taxon>
        <taxon>Erwiniaceae</taxon>
        <taxon>Buchnera</taxon>
    </lineage>
</organism>
<feature type="binding site" evidence="6">
    <location>
        <begin position="3"/>
        <end position="14"/>
    </location>
    <ligand>
        <name>NAD(+)</name>
        <dbReference type="ChEBI" id="CHEBI:57540"/>
    </ligand>
</feature>
<reference evidence="9 10" key="1">
    <citation type="submission" date="2018-12" db="EMBL/GenBank/DDBJ databases">
        <authorList>
            <person name="Chong R.A."/>
        </authorList>
    </citation>
    <scope>NUCLEOTIDE SEQUENCE [LARGE SCALE GENOMIC DNA]</scope>
    <source>
        <strain evidence="9 10">Rpa</strain>
    </source>
</reference>
<keyword evidence="5 6" id="KW-0520">NAD</keyword>
<dbReference type="InterPro" id="IPR036291">
    <property type="entry name" value="NAD(P)-bd_dom_sf"/>
</dbReference>
<proteinExistence type="inferred from homology"/>
<dbReference type="InterPro" id="IPR013131">
    <property type="entry name" value="Mannitol_DH_N"/>
</dbReference>
<dbReference type="NCBIfam" id="NF002652">
    <property type="entry name" value="PRK02318.2-5"/>
    <property type="match status" value="1"/>
</dbReference>
<dbReference type="InterPro" id="IPR013328">
    <property type="entry name" value="6PGD_dom2"/>
</dbReference>
<accession>A0A4D6YHU4</accession>
<dbReference type="Gene3D" id="1.10.1040.10">
    <property type="entry name" value="N-(1-d-carboxylethyl)-l-norvaline Dehydrogenase, domain 2"/>
    <property type="match status" value="1"/>
</dbReference>
<dbReference type="SUPFAM" id="SSF51735">
    <property type="entry name" value="NAD(P)-binding Rossmann-fold domains"/>
    <property type="match status" value="1"/>
</dbReference>
<dbReference type="InterPro" id="IPR013118">
    <property type="entry name" value="Mannitol_DH_C"/>
</dbReference>